<evidence type="ECO:0000313" key="7">
    <source>
        <dbReference type="Proteomes" id="UP000297475"/>
    </source>
</evidence>
<accession>A0A4Z0WCA5</accession>
<comment type="catalytic activity">
    <reaction evidence="3">
        <text>2 GTP = 3',3'-c-di-GMP + 2 diphosphate</text>
        <dbReference type="Rhea" id="RHEA:24898"/>
        <dbReference type="ChEBI" id="CHEBI:33019"/>
        <dbReference type="ChEBI" id="CHEBI:37565"/>
        <dbReference type="ChEBI" id="CHEBI:58805"/>
        <dbReference type="EC" id="2.7.7.65"/>
    </reaction>
</comment>
<dbReference type="SUPFAM" id="SSF55073">
    <property type="entry name" value="Nucleotide cyclase"/>
    <property type="match status" value="1"/>
</dbReference>
<dbReference type="OrthoDB" id="9812260at2"/>
<reference evidence="6 7" key="1">
    <citation type="submission" date="2019-04" db="EMBL/GenBank/DDBJ databases">
        <title>Natronospirillum operosus gen. nov., sp. nov., a haloalkaliphilic satellite isolated from decaying biomass of laboratory culture of cyanobacterium Geitlerinema sp. and proposal of Natronospirillaceae fam. nov. and Saccharospirillaceae fam. nov.</title>
        <authorList>
            <person name="Kevbrin V."/>
            <person name="Boltyanskaya Y."/>
            <person name="Koziaeva V."/>
            <person name="Grouzdev D.S."/>
            <person name="Park M."/>
            <person name="Cho J."/>
        </authorList>
    </citation>
    <scope>NUCLEOTIDE SEQUENCE [LARGE SCALE GENOMIC DNA]</scope>
    <source>
        <strain evidence="6 7">G-116</strain>
    </source>
</reference>
<sequence length="310" mass="35310">MAYQSTPEQLSSKRKKVTPLESRRTAKSPTERGSAFLQELRLRISSLLQTTLDAERIVDYFYQEVQSAVAVDGLSYRHEVAAVEIRQGMREKHRAHYRLSTNEDYFGEIEFTRRHRFSENELIKLESLLDLFVYPMRNAMAYQEALRCAVTDPLTGVGNRLSLSNALRRELELCRRYDQQLSVLLMDIDRFKSVNDLYGHSVGDQILQSVAQITRRSLRDADSIYRMGGEEFLVLMANTSLADARLIGERIRVNIAQSDLDLGPEAKPDITVSIGAAEYQDGLNPDTLVQAADQAMYKAKRNGRNQVQVL</sequence>
<dbReference type="RefSeq" id="WP_135481778.1">
    <property type="nucleotide sequence ID" value="NZ_SRMF01000001.1"/>
</dbReference>
<evidence type="ECO:0000256" key="1">
    <source>
        <dbReference type="ARBA" id="ARBA00001946"/>
    </source>
</evidence>
<name>A0A4Z0WCA5_9GAMM</name>
<dbReference type="Proteomes" id="UP000297475">
    <property type="component" value="Unassembled WGS sequence"/>
</dbReference>
<comment type="cofactor">
    <cofactor evidence="1">
        <name>Mg(2+)</name>
        <dbReference type="ChEBI" id="CHEBI:18420"/>
    </cofactor>
</comment>
<dbReference type="PANTHER" id="PTHR45138:SF9">
    <property type="entry name" value="DIGUANYLATE CYCLASE DGCM-RELATED"/>
    <property type="match status" value="1"/>
</dbReference>
<dbReference type="AlphaFoldDB" id="A0A4Z0WCA5"/>
<evidence type="ECO:0000256" key="3">
    <source>
        <dbReference type="ARBA" id="ARBA00034247"/>
    </source>
</evidence>
<keyword evidence="7" id="KW-1185">Reference proteome</keyword>
<dbReference type="InterPro" id="IPR050469">
    <property type="entry name" value="Diguanylate_Cyclase"/>
</dbReference>
<gene>
    <name evidence="6" type="ORF">E4656_05235</name>
</gene>
<organism evidence="6 7">
    <name type="scientific">Natronospirillum operosum</name>
    <dbReference type="NCBI Taxonomy" id="2759953"/>
    <lineage>
        <taxon>Bacteria</taxon>
        <taxon>Pseudomonadati</taxon>
        <taxon>Pseudomonadota</taxon>
        <taxon>Gammaproteobacteria</taxon>
        <taxon>Oceanospirillales</taxon>
        <taxon>Natronospirillaceae</taxon>
        <taxon>Natronospirillum</taxon>
    </lineage>
</organism>
<dbReference type="EC" id="2.7.7.65" evidence="2"/>
<dbReference type="InterPro" id="IPR029787">
    <property type="entry name" value="Nucleotide_cyclase"/>
</dbReference>
<dbReference type="FunFam" id="3.30.70.270:FF:000001">
    <property type="entry name" value="Diguanylate cyclase domain protein"/>
    <property type="match status" value="1"/>
</dbReference>
<dbReference type="GO" id="GO:0043709">
    <property type="term" value="P:cell adhesion involved in single-species biofilm formation"/>
    <property type="evidence" value="ECO:0007669"/>
    <property type="project" value="TreeGrafter"/>
</dbReference>
<dbReference type="InterPro" id="IPR000160">
    <property type="entry name" value="GGDEF_dom"/>
</dbReference>
<dbReference type="SMART" id="SM00267">
    <property type="entry name" value="GGDEF"/>
    <property type="match status" value="1"/>
</dbReference>
<feature type="compositionally biased region" description="Polar residues" evidence="4">
    <location>
        <begin position="1"/>
        <end position="10"/>
    </location>
</feature>
<evidence type="ECO:0000256" key="2">
    <source>
        <dbReference type="ARBA" id="ARBA00012528"/>
    </source>
</evidence>
<dbReference type="GO" id="GO:0052621">
    <property type="term" value="F:diguanylate cyclase activity"/>
    <property type="evidence" value="ECO:0007669"/>
    <property type="project" value="UniProtKB-EC"/>
</dbReference>
<dbReference type="EMBL" id="SRMF01000001">
    <property type="protein sequence ID" value="TGG95812.1"/>
    <property type="molecule type" value="Genomic_DNA"/>
</dbReference>
<evidence type="ECO:0000256" key="4">
    <source>
        <dbReference type="SAM" id="MobiDB-lite"/>
    </source>
</evidence>
<proteinExistence type="predicted"/>
<dbReference type="PROSITE" id="PS50887">
    <property type="entry name" value="GGDEF"/>
    <property type="match status" value="1"/>
</dbReference>
<evidence type="ECO:0000259" key="5">
    <source>
        <dbReference type="PROSITE" id="PS50887"/>
    </source>
</evidence>
<dbReference type="PANTHER" id="PTHR45138">
    <property type="entry name" value="REGULATORY COMPONENTS OF SENSORY TRANSDUCTION SYSTEM"/>
    <property type="match status" value="1"/>
</dbReference>
<dbReference type="CDD" id="cd01949">
    <property type="entry name" value="GGDEF"/>
    <property type="match status" value="1"/>
</dbReference>
<comment type="caution">
    <text evidence="6">The sequence shown here is derived from an EMBL/GenBank/DDBJ whole genome shotgun (WGS) entry which is preliminary data.</text>
</comment>
<evidence type="ECO:0000313" key="6">
    <source>
        <dbReference type="EMBL" id="TGG95812.1"/>
    </source>
</evidence>
<dbReference type="NCBIfam" id="TIGR00254">
    <property type="entry name" value="GGDEF"/>
    <property type="match status" value="1"/>
</dbReference>
<dbReference type="Pfam" id="PF00990">
    <property type="entry name" value="GGDEF"/>
    <property type="match status" value="1"/>
</dbReference>
<feature type="domain" description="GGDEF" evidence="5">
    <location>
        <begin position="179"/>
        <end position="310"/>
    </location>
</feature>
<dbReference type="GO" id="GO:1902201">
    <property type="term" value="P:negative regulation of bacterial-type flagellum-dependent cell motility"/>
    <property type="evidence" value="ECO:0007669"/>
    <property type="project" value="TreeGrafter"/>
</dbReference>
<feature type="region of interest" description="Disordered" evidence="4">
    <location>
        <begin position="1"/>
        <end position="31"/>
    </location>
</feature>
<protein>
    <recommendedName>
        <fullName evidence="2">diguanylate cyclase</fullName>
        <ecNumber evidence="2">2.7.7.65</ecNumber>
    </recommendedName>
</protein>
<dbReference type="InterPro" id="IPR043128">
    <property type="entry name" value="Rev_trsase/Diguanyl_cyclase"/>
</dbReference>
<dbReference type="GO" id="GO:0005886">
    <property type="term" value="C:plasma membrane"/>
    <property type="evidence" value="ECO:0007669"/>
    <property type="project" value="TreeGrafter"/>
</dbReference>
<dbReference type="Gene3D" id="3.30.70.270">
    <property type="match status" value="1"/>
</dbReference>